<name>A0AA40C993_9PEZI</name>
<dbReference type="AlphaFoldDB" id="A0AA40C993"/>
<gene>
    <name evidence="1" type="ORF">B0T17DRAFT_526372</name>
</gene>
<organism evidence="1 2">
    <name type="scientific">Bombardia bombarda</name>
    <dbReference type="NCBI Taxonomy" id="252184"/>
    <lineage>
        <taxon>Eukaryota</taxon>
        <taxon>Fungi</taxon>
        <taxon>Dikarya</taxon>
        <taxon>Ascomycota</taxon>
        <taxon>Pezizomycotina</taxon>
        <taxon>Sordariomycetes</taxon>
        <taxon>Sordariomycetidae</taxon>
        <taxon>Sordariales</taxon>
        <taxon>Lasiosphaeriaceae</taxon>
        <taxon>Bombardia</taxon>
    </lineage>
</organism>
<evidence type="ECO:0000313" key="2">
    <source>
        <dbReference type="Proteomes" id="UP001174934"/>
    </source>
</evidence>
<dbReference type="Proteomes" id="UP001174934">
    <property type="component" value="Unassembled WGS sequence"/>
</dbReference>
<proteinExistence type="predicted"/>
<accession>A0AA40C993</accession>
<keyword evidence="2" id="KW-1185">Reference proteome</keyword>
<reference evidence="1" key="1">
    <citation type="submission" date="2023-06" db="EMBL/GenBank/DDBJ databases">
        <title>Genome-scale phylogeny and comparative genomics of the fungal order Sordariales.</title>
        <authorList>
            <consortium name="Lawrence Berkeley National Laboratory"/>
            <person name="Hensen N."/>
            <person name="Bonometti L."/>
            <person name="Westerberg I."/>
            <person name="Brannstrom I.O."/>
            <person name="Guillou S."/>
            <person name="Cros-Aarteil S."/>
            <person name="Calhoun S."/>
            <person name="Haridas S."/>
            <person name="Kuo A."/>
            <person name="Mondo S."/>
            <person name="Pangilinan J."/>
            <person name="Riley R."/>
            <person name="LaButti K."/>
            <person name="Andreopoulos B."/>
            <person name="Lipzen A."/>
            <person name="Chen C."/>
            <person name="Yanf M."/>
            <person name="Daum C."/>
            <person name="Ng V."/>
            <person name="Clum A."/>
            <person name="Steindorff A."/>
            <person name="Ohm R."/>
            <person name="Martin F."/>
            <person name="Silar P."/>
            <person name="Natvig D."/>
            <person name="Lalanne C."/>
            <person name="Gautier V."/>
            <person name="Ament-velasquez S.L."/>
            <person name="Kruys A."/>
            <person name="Hutchinson M.I."/>
            <person name="Powell A.J."/>
            <person name="Barry K."/>
            <person name="Miller A.N."/>
            <person name="Grigoriev I.V."/>
            <person name="Debuchy R."/>
            <person name="Gladieux P."/>
            <person name="Thoren M.H."/>
            <person name="Johannesson H."/>
        </authorList>
    </citation>
    <scope>NUCLEOTIDE SEQUENCE</scope>
    <source>
        <strain evidence="1">SMH3391-2</strain>
    </source>
</reference>
<protein>
    <submittedName>
        <fullName evidence="1">Uncharacterized protein</fullName>
    </submittedName>
</protein>
<sequence>MDGTWLLVSCLYSLYTRCLESKSHSFANGLIEAHCLPDLVVWGWMKRDYDPWYVRRRRLCNDSSASFSLLRPTRTETERGLRTIGDTSEL</sequence>
<dbReference type="EMBL" id="JAULSR010000002">
    <property type="protein sequence ID" value="KAK0629750.1"/>
    <property type="molecule type" value="Genomic_DNA"/>
</dbReference>
<evidence type="ECO:0000313" key="1">
    <source>
        <dbReference type="EMBL" id="KAK0629750.1"/>
    </source>
</evidence>
<comment type="caution">
    <text evidence="1">The sequence shown here is derived from an EMBL/GenBank/DDBJ whole genome shotgun (WGS) entry which is preliminary data.</text>
</comment>